<sequence>MFFFFGASTGKPGRNNRYGRICFISIVELLILMHTYVNYYCVVQRSESKSRLVFESYNYWVLLIQLPEELMHSYYLK</sequence>
<organism evidence="2 3">
    <name type="scientific">Niastella vici</name>
    <dbReference type="NCBI Taxonomy" id="1703345"/>
    <lineage>
        <taxon>Bacteria</taxon>
        <taxon>Pseudomonadati</taxon>
        <taxon>Bacteroidota</taxon>
        <taxon>Chitinophagia</taxon>
        <taxon>Chitinophagales</taxon>
        <taxon>Chitinophagaceae</taxon>
        <taxon>Niastella</taxon>
    </lineage>
</organism>
<keyword evidence="1" id="KW-0472">Membrane</keyword>
<reference evidence="2 3" key="1">
    <citation type="submission" date="2016-03" db="EMBL/GenBank/DDBJ databases">
        <title>Niastella vici sp. nov., isolated from farmland soil.</title>
        <authorList>
            <person name="Chen L."/>
            <person name="Wang D."/>
            <person name="Yang S."/>
            <person name="Wang G."/>
        </authorList>
    </citation>
    <scope>NUCLEOTIDE SEQUENCE [LARGE SCALE GENOMIC DNA]</scope>
    <source>
        <strain evidence="2 3">DJ57</strain>
    </source>
</reference>
<dbReference type="AlphaFoldDB" id="A0A1V9G5G7"/>
<gene>
    <name evidence="2" type="ORF">A3860_14915</name>
</gene>
<dbReference type="STRING" id="1703345.A3860_14915"/>
<dbReference type="Proteomes" id="UP000192796">
    <property type="component" value="Unassembled WGS sequence"/>
</dbReference>
<name>A0A1V9G5G7_9BACT</name>
<keyword evidence="1" id="KW-0812">Transmembrane</keyword>
<proteinExistence type="predicted"/>
<accession>A0A1V9G5G7</accession>
<keyword evidence="3" id="KW-1185">Reference proteome</keyword>
<evidence type="ECO:0000256" key="1">
    <source>
        <dbReference type="SAM" id="Phobius"/>
    </source>
</evidence>
<keyword evidence="1" id="KW-1133">Transmembrane helix</keyword>
<comment type="caution">
    <text evidence="2">The sequence shown here is derived from an EMBL/GenBank/DDBJ whole genome shotgun (WGS) entry which is preliminary data.</text>
</comment>
<protein>
    <submittedName>
        <fullName evidence="2">Uncharacterized protein</fullName>
    </submittedName>
</protein>
<dbReference type="EMBL" id="LVYD01000013">
    <property type="protein sequence ID" value="OQP65881.1"/>
    <property type="molecule type" value="Genomic_DNA"/>
</dbReference>
<feature type="transmembrane region" description="Helical" evidence="1">
    <location>
        <begin position="21"/>
        <end position="37"/>
    </location>
</feature>
<evidence type="ECO:0000313" key="2">
    <source>
        <dbReference type="EMBL" id="OQP65881.1"/>
    </source>
</evidence>
<evidence type="ECO:0000313" key="3">
    <source>
        <dbReference type="Proteomes" id="UP000192796"/>
    </source>
</evidence>